<dbReference type="Gene3D" id="3.10.450.50">
    <property type="match status" value="1"/>
</dbReference>
<dbReference type="GO" id="GO:0004683">
    <property type="term" value="F:calcium/calmodulin-dependent protein kinase activity"/>
    <property type="evidence" value="ECO:0007669"/>
    <property type="project" value="InterPro"/>
</dbReference>
<sequence>MKKIPAVIALLLISTPVLANTSSSQCAMLDAEQARNLFERWNTSLQTGDPAKVAANYTADAVLLPTLSNQPRTNLSGKLDYFNYFLKSGPIGTLDSSTLITSCNSATDTGTYTFRFRDMPEVNARYTFTYARIGGEWLITSHHSSAMPE</sequence>
<dbReference type="CDD" id="cd00531">
    <property type="entry name" value="NTF2_like"/>
    <property type="match status" value="1"/>
</dbReference>
<accession>A0A9X0EI28</accession>
<dbReference type="Pfam" id="PF08332">
    <property type="entry name" value="CaMKII_AD"/>
    <property type="match status" value="1"/>
</dbReference>
<gene>
    <name evidence="3" type="ORF">LT42_09930</name>
</gene>
<feature type="signal peptide" evidence="1">
    <location>
        <begin position="1"/>
        <end position="19"/>
    </location>
</feature>
<dbReference type="InterPro" id="IPR032710">
    <property type="entry name" value="NTF2-like_dom_sf"/>
</dbReference>
<dbReference type="InterPro" id="IPR016887">
    <property type="entry name" value="UCP028470_steroid_isom-rel"/>
</dbReference>
<dbReference type="RefSeq" id="WP_037011883.1">
    <property type="nucleotide sequence ID" value="NZ_JRMB01000001.1"/>
</dbReference>
<evidence type="ECO:0000256" key="1">
    <source>
        <dbReference type="SAM" id="SignalP"/>
    </source>
</evidence>
<keyword evidence="1" id="KW-0732">Signal</keyword>
<protein>
    <submittedName>
        <fullName evidence="3">Signal peptide protein</fullName>
    </submittedName>
</protein>
<dbReference type="InterPro" id="IPR013543">
    <property type="entry name" value="Ca/CaM-dep_prot_kinase-assoc"/>
</dbReference>
<dbReference type="SUPFAM" id="SSF54427">
    <property type="entry name" value="NTF2-like"/>
    <property type="match status" value="1"/>
</dbReference>
<dbReference type="PIRSF" id="PIRSF028470">
    <property type="entry name" value="UCP028470"/>
    <property type="match status" value="1"/>
</dbReference>
<feature type="domain" description="Calcium/calmodulin-dependent protein kinase II association-domain" evidence="2">
    <location>
        <begin position="35"/>
        <end position="148"/>
    </location>
</feature>
<dbReference type="EMBL" id="JRMB01000001">
    <property type="protein sequence ID" value="KGF66189.1"/>
    <property type="molecule type" value="Genomic_DNA"/>
</dbReference>
<evidence type="ECO:0000313" key="3">
    <source>
        <dbReference type="EMBL" id="KGF66189.1"/>
    </source>
</evidence>
<feature type="chain" id="PRO_5040781698" evidence="1">
    <location>
        <begin position="20"/>
        <end position="149"/>
    </location>
</feature>
<dbReference type="AlphaFoldDB" id="A0A9X0EI28"/>
<dbReference type="OrthoDB" id="953853at2"/>
<reference evidence="3 4" key="1">
    <citation type="submission" date="2014-09" db="EMBL/GenBank/DDBJ databases">
        <title>Genome sequence of Pseudomonas lutea strain DSM 17257T.</title>
        <authorList>
            <person name="Kwak Y."/>
            <person name="Shin J.-H."/>
        </authorList>
    </citation>
    <scope>NUCLEOTIDE SEQUENCE [LARGE SCALE GENOMIC DNA]</scope>
    <source>
        <strain evidence="3 4">DSM 17257</strain>
    </source>
</reference>
<evidence type="ECO:0000313" key="4">
    <source>
        <dbReference type="Proteomes" id="UP000029719"/>
    </source>
</evidence>
<organism evidence="3 4">
    <name type="scientific">Pseudomonas lutea</name>
    <dbReference type="NCBI Taxonomy" id="243924"/>
    <lineage>
        <taxon>Bacteria</taxon>
        <taxon>Pseudomonadati</taxon>
        <taxon>Pseudomonadota</taxon>
        <taxon>Gammaproteobacteria</taxon>
        <taxon>Pseudomonadales</taxon>
        <taxon>Pseudomonadaceae</taxon>
        <taxon>Pseudomonas</taxon>
    </lineage>
</organism>
<proteinExistence type="predicted"/>
<evidence type="ECO:0000259" key="2">
    <source>
        <dbReference type="Pfam" id="PF08332"/>
    </source>
</evidence>
<comment type="caution">
    <text evidence="3">The sequence shown here is derived from an EMBL/GenBank/DDBJ whole genome shotgun (WGS) entry which is preliminary data.</text>
</comment>
<name>A0A9X0EI28_9PSED</name>
<dbReference type="Proteomes" id="UP000029719">
    <property type="component" value="Unassembled WGS sequence"/>
</dbReference>
<dbReference type="GO" id="GO:0005516">
    <property type="term" value="F:calmodulin binding"/>
    <property type="evidence" value="ECO:0007669"/>
    <property type="project" value="InterPro"/>
</dbReference>